<evidence type="ECO:0000313" key="4">
    <source>
        <dbReference type="EMBL" id="CAE2220271.1"/>
    </source>
</evidence>
<name>A0A7S4I6N8_9STRA</name>
<proteinExistence type="predicted"/>
<dbReference type="AlphaFoldDB" id="A0A7S4I6N8"/>
<organism evidence="4">
    <name type="scientific">Odontella aurita</name>
    <dbReference type="NCBI Taxonomy" id="265563"/>
    <lineage>
        <taxon>Eukaryota</taxon>
        <taxon>Sar</taxon>
        <taxon>Stramenopiles</taxon>
        <taxon>Ochrophyta</taxon>
        <taxon>Bacillariophyta</taxon>
        <taxon>Mediophyceae</taxon>
        <taxon>Biddulphiophycidae</taxon>
        <taxon>Eupodiscales</taxon>
        <taxon>Odontellaceae</taxon>
        <taxon>Odontella</taxon>
    </lineage>
</organism>
<dbReference type="PROSITE" id="PS50090">
    <property type="entry name" value="MYB_LIKE"/>
    <property type="match status" value="1"/>
</dbReference>
<dbReference type="GO" id="GO:0000981">
    <property type="term" value="F:DNA-binding transcription factor activity, RNA polymerase II-specific"/>
    <property type="evidence" value="ECO:0007669"/>
    <property type="project" value="TreeGrafter"/>
</dbReference>
<evidence type="ECO:0008006" key="5">
    <source>
        <dbReference type="Google" id="ProtNLM"/>
    </source>
</evidence>
<reference evidence="4" key="1">
    <citation type="submission" date="2021-01" db="EMBL/GenBank/DDBJ databases">
        <authorList>
            <person name="Corre E."/>
            <person name="Pelletier E."/>
            <person name="Niang G."/>
            <person name="Scheremetjew M."/>
            <person name="Finn R."/>
            <person name="Kale V."/>
            <person name="Holt S."/>
            <person name="Cochrane G."/>
            <person name="Meng A."/>
            <person name="Brown T."/>
            <person name="Cohen L."/>
        </authorList>
    </citation>
    <scope>NUCLEOTIDE SEQUENCE</scope>
    <source>
        <strain evidence="4">Isolate 1302-5</strain>
    </source>
</reference>
<dbReference type="InterPro" id="IPR017930">
    <property type="entry name" value="Myb_dom"/>
</dbReference>
<sequence>MTVSGAKRKLNQVPTAVTSSAEIAAARALHINLTDEGRTPVVSIAPKDVPGGAGTMSDVRRTPPLFDENERWENRTDPATPETSSSSPGSSSSEPKKAKPKFELKGRWLESEDKVLIESQRQFGNKWTQISTLLPGRSENAVKNRWKGDYIQGLLGNRPNDDKGAARKSTRPKKAVAGKKGSISPPAPSSGSPSERESARLDGADSASAPKKQKSAEHGKKSAARHRPSRSKAALAERERRRAIETERDEEAVRSLFGSQDGGAASAKPLSEREKDLVRRSYALGFTKGMKGNRIKKGNANAAAATQIPPQRLSPFVQRTADRWSDIVQWEFSSPQAEKPPPPPLLELEHTLVQHGIDLDFGLPSTEADGQYNTGIFAPVSFWGGESSY</sequence>
<feature type="compositionally biased region" description="Basic and acidic residues" evidence="1">
    <location>
        <begin position="194"/>
        <end position="203"/>
    </location>
</feature>
<feature type="compositionally biased region" description="Basic and acidic residues" evidence="1">
    <location>
        <begin position="94"/>
        <end position="105"/>
    </location>
</feature>
<dbReference type="PANTHER" id="PTHR45614:SF241">
    <property type="entry name" value="MYB-LIKE DNA-BINDING PROTEIN"/>
    <property type="match status" value="1"/>
</dbReference>
<feature type="compositionally biased region" description="Basic residues" evidence="1">
    <location>
        <begin position="221"/>
        <end position="230"/>
    </location>
</feature>
<feature type="compositionally biased region" description="Polar residues" evidence="1">
    <location>
        <begin position="120"/>
        <end position="132"/>
    </location>
</feature>
<accession>A0A7S4I6N8</accession>
<dbReference type="InterPro" id="IPR050560">
    <property type="entry name" value="MYB_TF"/>
</dbReference>
<feature type="compositionally biased region" description="Low complexity" evidence="1">
    <location>
        <begin position="78"/>
        <end position="93"/>
    </location>
</feature>
<dbReference type="CDD" id="cd00167">
    <property type="entry name" value="SANT"/>
    <property type="match status" value="1"/>
</dbReference>
<dbReference type="InterPro" id="IPR001005">
    <property type="entry name" value="SANT/Myb"/>
</dbReference>
<dbReference type="Pfam" id="PF00249">
    <property type="entry name" value="Myb_DNA-binding"/>
    <property type="match status" value="1"/>
</dbReference>
<dbReference type="GO" id="GO:0005634">
    <property type="term" value="C:nucleus"/>
    <property type="evidence" value="ECO:0007669"/>
    <property type="project" value="TreeGrafter"/>
</dbReference>
<feature type="region of interest" description="Disordered" evidence="1">
    <location>
        <begin position="42"/>
        <end position="105"/>
    </location>
</feature>
<feature type="region of interest" description="Disordered" evidence="1">
    <location>
        <begin position="120"/>
        <end position="273"/>
    </location>
</feature>
<dbReference type="PANTHER" id="PTHR45614">
    <property type="entry name" value="MYB PROTEIN-RELATED"/>
    <property type="match status" value="1"/>
</dbReference>
<feature type="compositionally biased region" description="Low complexity" evidence="1">
    <location>
        <begin position="181"/>
        <end position="193"/>
    </location>
</feature>
<feature type="compositionally biased region" description="Basic and acidic residues" evidence="1">
    <location>
        <begin position="235"/>
        <end position="246"/>
    </location>
</feature>
<dbReference type="PROSITE" id="PS51294">
    <property type="entry name" value="HTH_MYB"/>
    <property type="match status" value="1"/>
</dbReference>
<gene>
    <name evidence="4" type="ORF">OAUR00152_LOCUS8068</name>
</gene>
<dbReference type="InterPro" id="IPR009057">
    <property type="entry name" value="Homeodomain-like_sf"/>
</dbReference>
<evidence type="ECO:0000259" key="3">
    <source>
        <dbReference type="PROSITE" id="PS51294"/>
    </source>
</evidence>
<protein>
    <recommendedName>
        <fullName evidence="5">Myb-like domain-containing protein</fullName>
    </recommendedName>
</protein>
<dbReference type="Gene3D" id="1.10.10.60">
    <property type="entry name" value="Homeodomain-like"/>
    <property type="match status" value="1"/>
</dbReference>
<evidence type="ECO:0000256" key="1">
    <source>
        <dbReference type="SAM" id="MobiDB-lite"/>
    </source>
</evidence>
<feature type="compositionally biased region" description="Basic residues" evidence="1">
    <location>
        <begin position="166"/>
        <end position="177"/>
    </location>
</feature>
<evidence type="ECO:0000259" key="2">
    <source>
        <dbReference type="PROSITE" id="PS50090"/>
    </source>
</evidence>
<dbReference type="GO" id="GO:0000978">
    <property type="term" value="F:RNA polymerase II cis-regulatory region sequence-specific DNA binding"/>
    <property type="evidence" value="ECO:0007669"/>
    <property type="project" value="TreeGrafter"/>
</dbReference>
<dbReference type="SMART" id="SM00717">
    <property type="entry name" value="SANT"/>
    <property type="match status" value="1"/>
</dbReference>
<dbReference type="EMBL" id="HBKQ01011900">
    <property type="protein sequence ID" value="CAE2220271.1"/>
    <property type="molecule type" value="Transcribed_RNA"/>
</dbReference>
<feature type="domain" description="Myb-like" evidence="2">
    <location>
        <begin position="105"/>
        <end position="150"/>
    </location>
</feature>
<dbReference type="SUPFAM" id="SSF46689">
    <property type="entry name" value="Homeodomain-like"/>
    <property type="match status" value="1"/>
</dbReference>
<feature type="domain" description="HTH myb-type" evidence="3">
    <location>
        <begin position="105"/>
        <end position="154"/>
    </location>
</feature>